<name>A0A9P1ICB5_9PELO</name>
<protein>
    <submittedName>
        <fullName evidence="1">Uncharacterized protein</fullName>
    </submittedName>
</protein>
<evidence type="ECO:0000313" key="2">
    <source>
        <dbReference type="Proteomes" id="UP001152747"/>
    </source>
</evidence>
<comment type="caution">
    <text evidence="1">The sequence shown here is derived from an EMBL/GenBank/DDBJ whole genome shotgun (WGS) entry which is preliminary data.</text>
</comment>
<gene>
    <name evidence="1" type="ORF">CAMP_LOCUS5082</name>
</gene>
<dbReference type="AlphaFoldDB" id="A0A9P1ICB5"/>
<dbReference type="EMBL" id="CANHGI010000002">
    <property type="protein sequence ID" value="CAI5442445.1"/>
    <property type="molecule type" value="Genomic_DNA"/>
</dbReference>
<proteinExistence type="predicted"/>
<sequence length="583" mass="67977">MPPRVLVNSQPLKKCVVQGAIATTSSIDNFLKTSDNAIFGVVIWIRENTIGEVLVQENFEDINVHFVFNSSTQIRYGENSSQLGIGSLVQIGWEKKLTSRTDENHVIVYIEKMSVFECLTMIKSEIFIVHNSQSMAGVSIGMTEQDVEVVFHPSCSAEIRCETYQATRENLTEFRNRTKFHSCERVKQMVNAWMIVAPFTIDLSGSFANIRFFVVEKISSGNDHEESAVITNIVRKMFMEAKYLSTPESIFFNTKACHSNILNQFSVGSIVRVKSSKTFESSRYHRYGYDVTIEKYRKNSICKKKNHNSIIEENYKKNDINILEHSKNTLEDKDDIVDIKEQKSDAKIVEIKNNDSYVPLNTAGKNFKIRYHLLDGCKQNLNSYEVPFILESYRDPYLNIDFDEFSVKKPKMIFEDIEMKNRIRKALEIHNLLKDDSIIENVQVKKKKIPQIINEKMEYFREEKRIPKTRKEFKLEKIVEVLGTIHKSKILEEKFVLPDTNWKPRERRVVGLFDNLQWVLMGTFVLSKEEVEEMQDVENESPRQLAGGWWYRRTVPREYPIQHVETLKTSRNILEDCTKNLDF</sequence>
<dbReference type="Proteomes" id="UP001152747">
    <property type="component" value="Unassembled WGS sequence"/>
</dbReference>
<evidence type="ECO:0000313" key="1">
    <source>
        <dbReference type="EMBL" id="CAI5442445.1"/>
    </source>
</evidence>
<accession>A0A9P1ICB5</accession>
<keyword evidence="2" id="KW-1185">Reference proteome</keyword>
<dbReference type="OrthoDB" id="5797722at2759"/>
<reference evidence="1" key="1">
    <citation type="submission" date="2022-11" db="EMBL/GenBank/DDBJ databases">
        <authorList>
            <person name="Kikuchi T."/>
        </authorList>
    </citation>
    <scope>NUCLEOTIDE SEQUENCE</scope>
    <source>
        <strain evidence="1">PS1010</strain>
    </source>
</reference>
<organism evidence="1 2">
    <name type="scientific">Caenorhabditis angaria</name>
    <dbReference type="NCBI Taxonomy" id="860376"/>
    <lineage>
        <taxon>Eukaryota</taxon>
        <taxon>Metazoa</taxon>
        <taxon>Ecdysozoa</taxon>
        <taxon>Nematoda</taxon>
        <taxon>Chromadorea</taxon>
        <taxon>Rhabditida</taxon>
        <taxon>Rhabditina</taxon>
        <taxon>Rhabditomorpha</taxon>
        <taxon>Rhabditoidea</taxon>
        <taxon>Rhabditidae</taxon>
        <taxon>Peloderinae</taxon>
        <taxon>Caenorhabditis</taxon>
    </lineage>
</organism>